<gene>
    <name evidence="2" type="ORF">NDU88_002510</name>
</gene>
<name>A0AAV7LG08_PLEWA</name>
<dbReference type="AlphaFoldDB" id="A0AAV7LG08"/>
<feature type="transmembrane region" description="Helical" evidence="1">
    <location>
        <begin position="6"/>
        <end position="26"/>
    </location>
</feature>
<keyword evidence="1" id="KW-0812">Transmembrane</keyword>
<accession>A0AAV7LG08</accession>
<comment type="caution">
    <text evidence="2">The sequence shown here is derived from an EMBL/GenBank/DDBJ whole genome shotgun (WGS) entry which is preliminary data.</text>
</comment>
<keyword evidence="3" id="KW-1185">Reference proteome</keyword>
<dbReference type="Proteomes" id="UP001066276">
    <property type="component" value="Chromosome 11"/>
</dbReference>
<keyword evidence="1" id="KW-0472">Membrane</keyword>
<evidence type="ECO:0000256" key="1">
    <source>
        <dbReference type="SAM" id="Phobius"/>
    </source>
</evidence>
<dbReference type="EMBL" id="JANPWB010000015">
    <property type="protein sequence ID" value="KAJ1089359.1"/>
    <property type="molecule type" value="Genomic_DNA"/>
</dbReference>
<proteinExistence type="predicted"/>
<keyword evidence="1" id="KW-1133">Transmembrane helix</keyword>
<organism evidence="2 3">
    <name type="scientific">Pleurodeles waltl</name>
    <name type="common">Iberian ribbed newt</name>
    <dbReference type="NCBI Taxonomy" id="8319"/>
    <lineage>
        <taxon>Eukaryota</taxon>
        <taxon>Metazoa</taxon>
        <taxon>Chordata</taxon>
        <taxon>Craniata</taxon>
        <taxon>Vertebrata</taxon>
        <taxon>Euteleostomi</taxon>
        <taxon>Amphibia</taxon>
        <taxon>Batrachia</taxon>
        <taxon>Caudata</taxon>
        <taxon>Salamandroidea</taxon>
        <taxon>Salamandridae</taxon>
        <taxon>Pleurodelinae</taxon>
        <taxon>Pleurodeles</taxon>
    </lineage>
</organism>
<sequence length="67" mass="7441">MLRDYLNAVFLAFCYVILIVIAIHACGSAQSLEPEEEYPGVLRTARKPSGKRRELMGGVTATMTRKP</sequence>
<evidence type="ECO:0000313" key="2">
    <source>
        <dbReference type="EMBL" id="KAJ1089359.1"/>
    </source>
</evidence>
<evidence type="ECO:0000313" key="3">
    <source>
        <dbReference type="Proteomes" id="UP001066276"/>
    </source>
</evidence>
<protein>
    <submittedName>
        <fullName evidence="2">Uncharacterized protein</fullName>
    </submittedName>
</protein>
<reference evidence="2" key="1">
    <citation type="journal article" date="2022" name="bioRxiv">
        <title>Sequencing and chromosome-scale assembly of the giantPleurodeles waltlgenome.</title>
        <authorList>
            <person name="Brown T."/>
            <person name="Elewa A."/>
            <person name="Iarovenko S."/>
            <person name="Subramanian E."/>
            <person name="Araus A.J."/>
            <person name="Petzold A."/>
            <person name="Susuki M."/>
            <person name="Suzuki K.-i.T."/>
            <person name="Hayashi T."/>
            <person name="Toyoda A."/>
            <person name="Oliveira C."/>
            <person name="Osipova E."/>
            <person name="Leigh N.D."/>
            <person name="Simon A."/>
            <person name="Yun M.H."/>
        </authorList>
    </citation>
    <scope>NUCLEOTIDE SEQUENCE</scope>
    <source>
        <strain evidence="2">20211129_DDA</strain>
        <tissue evidence="2">Liver</tissue>
    </source>
</reference>